<keyword evidence="6" id="KW-0282">Flagellum</keyword>
<keyword evidence="6" id="KW-0966">Cell projection</keyword>
<evidence type="ECO:0000256" key="3">
    <source>
        <dbReference type="ARBA" id="ARBA00022989"/>
    </source>
</evidence>
<dbReference type="Proteomes" id="UP000198619">
    <property type="component" value="Unassembled WGS sequence"/>
</dbReference>
<evidence type="ECO:0000256" key="2">
    <source>
        <dbReference type="ARBA" id="ARBA00022692"/>
    </source>
</evidence>
<proteinExistence type="inferred from homology"/>
<gene>
    <name evidence="6" type="ORF">SAMN04488528_100227</name>
</gene>
<sequence>MNLFLEIIKVILSLSFVIFLLVLVLRLGEGKLKTIQNKKYVKILDKTSLSKESSIVVTKMGEKAYVLSVTPNNISILKELSNEELLNIENTKLDKEKSNSENYDKLIKIFKDKLKIKGR</sequence>
<protein>
    <recommendedName>
        <fullName evidence="5">Flagellar protein</fullName>
    </recommendedName>
</protein>
<comment type="subcellular location">
    <subcellularLocation>
        <location evidence="5">Cell membrane</location>
    </subcellularLocation>
    <subcellularLocation>
        <location evidence="5">Bacterial flagellum basal body</location>
    </subcellularLocation>
</comment>
<accession>A0A1I0VEV8</accession>
<dbReference type="RefSeq" id="WP_090038063.1">
    <property type="nucleotide sequence ID" value="NZ_FOKI01000002.1"/>
</dbReference>
<name>A0A1I0VEV8_9CLOT</name>
<evidence type="ECO:0000313" key="7">
    <source>
        <dbReference type="Proteomes" id="UP000198619"/>
    </source>
</evidence>
<feature type="transmembrane region" description="Helical" evidence="5">
    <location>
        <begin position="6"/>
        <end position="28"/>
    </location>
</feature>
<dbReference type="STRING" id="84698.SAMN04488528_100227"/>
<dbReference type="GO" id="GO:0009425">
    <property type="term" value="C:bacterial-type flagellum basal body"/>
    <property type="evidence" value="ECO:0007669"/>
    <property type="project" value="UniProtKB-SubCell"/>
</dbReference>
<evidence type="ECO:0000256" key="4">
    <source>
        <dbReference type="ARBA" id="ARBA00023136"/>
    </source>
</evidence>
<dbReference type="InterPro" id="IPR022781">
    <property type="entry name" value="Flagellar_biosynth_FliO"/>
</dbReference>
<dbReference type="EMBL" id="FOKI01000002">
    <property type="protein sequence ID" value="SFA74851.1"/>
    <property type="molecule type" value="Genomic_DNA"/>
</dbReference>
<evidence type="ECO:0000313" key="6">
    <source>
        <dbReference type="EMBL" id="SFA74851.1"/>
    </source>
</evidence>
<keyword evidence="4 5" id="KW-0472">Membrane</keyword>
<keyword evidence="3 5" id="KW-1133">Transmembrane helix</keyword>
<dbReference type="NCBIfam" id="TIGR03500">
    <property type="entry name" value="FliO_TIGR"/>
    <property type="match status" value="1"/>
</dbReference>
<keyword evidence="7" id="KW-1185">Reference proteome</keyword>
<keyword evidence="6" id="KW-0969">Cilium</keyword>
<organism evidence="6 7">
    <name type="scientific">Clostridium frigidicarnis</name>
    <dbReference type="NCBI Taxonomy" id="84698"/>
    <lineage>
        <taxon>Bacteria</taxon>
        <taxon>Bacillati</taxon>
        <taxon>Bacillota</taxon>
        <taxon>Clostridia</taxon>
        <taxon>Eubacteriales</taxon>
        <taxon>Clostridiaceae</taxon>
        <taxon>Clostridium</taxon>
    </lineage>
</organism>
<dbReference type="Pfam" id="PF04347">
    <property type="entry name" value="FliO"/>
    <property type="match status" value="1"/>
</dbReference>
<dbReference type="OrthoDB" id="1936088at2"/>
<dbReference type="AlphaFoldDB" id="A0A1I0VEV8"/>
<dbReference type="GO" id="GO:0005886">
    <property type="term" value="C:plasma membrane"/>
    <property type="evidence" value="ECO:0007669"/>
    <property type="project" value="UniProtKB-SubCell"/>
</dbReference>
<reference evidence="6 7" key="1">
    <citation type="submission" date="2016-10" db="EMBL/GenBank/DDBJ databases">
        <authorList>
            <person name="de Groot N.N."/>
        </authorList>
    </citation>
    <scope>NUCLEOTIDE SEQUENCE [LARGE SCALE GENOMIC DNA]</scope>
    <source>
        <strain evidence="6 7">DSM 12271</strain>
    </source>
</reference>
<dbReference type="GO" id="GO:0044781">
    <property type="term" value="P:bacterial-type flagellum organization"/>
    <property type="evidence" value="ECO:0007669"/>
    <property type="project" value="UniProtKB-UniRule"/>
</dbReference>
<keyword evidence="1 5" id="KW-1003">Cell membrane</keyword>
<keyword evidence="2 5" id="KW-0812">Transmembrane</keyword>
<keyword evidence="5" id="KW-0975">Bacterial flagellum</keyword>
<evidence type="ECO:0000256" key="5">
    <source>
        <dbReference type="RuleBase" id="RU362064"/>
    </source>
</evidence>
<evidence type="ECO:0000256" key="1">
    <source>
        <dbReference type="ARBA" id="ARBA00022475"/>
    </source>
</evidence>
<comment type="similarity">
    <text evidence="5">Belongs to the FliO/MopB family.</text>
</comment>